<feature type="region of interest" description="Disordered" evidence="1">
    <location>
        <begin position="201"/>
        <end position="273"/>
    </location>
</feature>
<reference evidence="2" key="1">
    <citation type="submission" date="2018-04" db="EMBL/GenBank/DDBJ databases">
        <authorList>
            <person name="Go L.Y."/>
            <person name="Mitchell J.A."/>
        </authorList>
    </citation>
    <scope>NUCLEOTIDE SEQUENCE</scope>
    <source>
        <tissue evidence="2">Whole organism</tissue>
    </source>
</reference>
<sequence>MAWGYWSATAIDRGRSPRRNTSISTTQVAKYPSQQSSYQQQQQQQQQQFQETQCPIGNSCPQAVGQDAQGGTVCNSPCQSPCQQSPCGSPCRSECRSMSCRSQCHSPEFDNAPPPPQVIQCTYTSRRQSLESNQSCCNTFATVHHCESTEQIKANQLSDIICRAVQPSIQSASNTLTRGSTLRGDNGDYAVPHPHPHTHHYMTTTSDTPRSLSRVGSCPGSTRGSIHGSNSGSSPGAEIHSIHHGSHPSVLEMSSIGGGYNSDTLHSRTSGRSTNYATSQFEYAHYDRMPIPIPVQIPIVPPPPPMNLHSEEEIEPAYATGKSYIKR</sequence>
<name>A0A336L4F6_CULSO</name>
<dbReference type="EMBL" id="UFQT01001553">
    <property type="protein sequence ID" value="SSX30987.1"/>
    <property type="molecule type" value="Genomic_DNA"/>
</dbReference>
<reference evidence="3" key="2">
    <citation type="submission" date="2018-07" db="EMBL/GenBank/DDBJ databases">
        <authorList>
            <person name="Quirk P.G."/>
            <person name="Krulwich T.A."/>
        </authorList>
    </citation>
    <scope>NUCLEOTIDE SEQUENCE</scope>
</reference>
<feature type="compositionally biased region" description="Polar residues" evidence="1">
    <location>
        <begin position="219"/>
        <end position="234"/>
    </location>
</feature>
<evidence type="ECO:0000256" key="1">
    <source>
        <dbReference type="SAM" id="MobiDB-lite"/>
    </source>
</evidence>
<dbReference type="VEuPathDB" id="VectorBase:CSON003138"/>
<feature type="compositionally biased region" description="Low complexity" evidence="1">
    <location>
        <begin position="33"/>
        <end position="42"/>
    </location>
</feature>
<gene>
    <name evidence="2" type="primary">CSON003138</name>
</gene>
<protein>
    <submittedName>
        <fullName evidence="2">CSON003138 protein</fullName>
    </submittedName>
</protein>
<accession>A0A336L4F6</accession>
<feature type="region of interest" description="Disordered" evidence="1">
    <location>
        <begin position="15"/>
        <end position="42"/>
    </location>
</feature>
<evidence type="ECO:0000313" key="2">
    <source>
        <dbReference type="EMBL" id="SSX11419.1"/>
    </source>
</evidence>
<dbReference type="EMBL" id="UFQS01001553">
    <property type="protein sequence ID" value="SSX11419.1"/>
    <property type="molecule type" value="Genomic_DNA"/>
</dbReference>
<dbReference type="AlphaFoldDB" id="A0A336L4F6"/>
<organism evidence="2">
    <name type="scientific">Culicoides sonorensis</name>
    <name type="common">Biting midge</name>
    <dbReference type="NCBI Taxonomy" id="179676"/>
    <lineage>
        <taxon>Eukaryota</taxon>
        <taxon>Metazoa</taxon>
        <taxon>Ecdysozoa</taxon>
        <taxon>Arthropoda</taxon>
        <taxon>Hexapoda</taxon>
        <taxon>Insecta</taxon>
        <taxon>Pterygota</taxon>
        <taxon>Neoptera</taxon>
        <taxon>Endopterygota</taxon>
        <taxon>Diptera</taxon>
        <taxon>Nematocera</taxon>
        <taxon>Chironomoidea</taxon>
        <taxon>Ceratopogonidae</taxon>
        <taxon>Ceratopogoninae</taxon>
        <taxon>Culicoides</taxon>
        <taxon>Monoculicoides</taxon>
    </lineage>
</organism>
<feature type="compositionally biased region" description="Polar residues" evidence="1">
    <location>
        <begin position="19"/>
        <end position="28"/>
    </location>
</feature>
<feature type="compositionally biased region" description="Polar residues" evidence="1">
    <location>
        <begin position="261"/>
        <end position="273"/>
    </location>
</feature>
<proteinExistence type="predicted"/>
<evidence type="ECO:0000313" key="3">
    <source>
        <dbReference type="EMBL" id="SSX30987.1"/>
    </source>
</evidence>